<dbReference type="PROSITE" id="PS51257">
    <property type="entry name" value="PROKAR_LIPOPROTEIN"/>
    <property type="match status" value="1"/>
</dbReference>
<evidence type="ECO:0000313" key="6">
    <source>
        <dbReference type="Proteomes" id="UP001597102"/>
    </source>
</evidence>
<evidence type="ECO:0000256" key="1">
    <source>
        <dbReference type="ARBA" id="ARBA00010062"/>
    </source>
</evidence>
<gene>
    <name evidence="5" type="ORF">ACFQ2F_00860</name>
</gene>
<proteinExistence type="inferred from homology"/>
<name>A0ABW3J6D0_9HYPH</name>
<dbReference type="Proteomes" id="UP001597102">
    <property type="component" value="Unassembled WGS sequence"/>
</dbReference>
<dbReference type="InterPro" id="IPR051010">
    <property type="entry name" value="BCAA_transport"/>
</dbReference>
<dbReference type="InterPro" id="IPR028081">
    <property type="entry name" value="Leu-bd"/>
</dbReference>
<dbReference type="Gene3D" id="3.40.50.2300">
    <property type="match status" value="2"/>
</dbReference>
<organism evidence="5 6">
    <name type="scientific">Methyloligella solikamskensis</name>
    <dbReference type="NCBI Taxonomy" id="1177756"/>
    <lineage>
        <taxon>Bacteria</taxon>
        <taxon>Pseudomonadati</taxon>
        <taxon>Pseudomonadota</taxon>
        <taxon>Alphaproteobacteria</taxon>
        <taxon>Hyphomicrobiales</taxon>
        <taxon>Hyphomicrobiaceae</taxon>
        <taxon>Methyloligella</taxon>
    </lineage>
</organism>
<evidence type="ECO:0000256" key="2">
    <source>
        <dbReference type="ARBA" id="ARBA00022729"/>
    </source>
</evidence>
<accession>A0ABW3J6D0</accession>
<evidence type="ECO:0000313" key="5">
    <source>
        <dbReference type="EMBL" id="MFD0985646.1"/>
    </source>
</evidence>
<keyword evidence="3" id="KW-0029">Amino-acid transport</keyword>
<dbReference type="SUPFAM" id="SSF53822">
    <property type="entry name" value="Periplasmic binding protein-like I"/>
    <property type="match status" value="1"/>
</dbReference>
<dbReference type="EMBL" id="JBHTJO010000001">
    <property type="protein sequence ID" value="MFD0985646.1"/>
    <property type="molecule type" value="Genomic_DNA"/>
</dbReference>
<dbReference type="InterPro" id="IPR028082">
    <property type="entry name" value="Peripla_BP_I"/>
</dbReference>
<evidence type="ECO:0000256" key="3">
    <source>
        <dbReference type="ARBA" id="ARBA00022970"/>
    </source>
</evidence>
<reference evidence="6" key="1">
    <citation type="journal article" date="2019" name="Int. J. Syst. Evol. Microbiol.">
        <title>The Global Catalogue of Microorganisms (GCM) 10K type strain sequencing project: providing services to taxonomists for standard genome sequencing and annotation.</title>
        <authorList>
            <consortium name="The Broad Institute Genomics Platform"/>
            <consortium name="The Broad Institute Genome Sequencing Center for Infectious Disease"/>
            <person name="Wu L."/>
            <person name="Ma J."/>
        </authorList>
    </citation>
    <scope>NUCLEOTIDE SEQUENCE [LARGE SCALE GENOMIC DNA]</scope>
    <source>
        <strain evidence="6">CCUG 61697</strain>
    </source>
</reference>
<comment type="caution">
    <text evidence="5">The sequence shown here is derived from an EMBL/GenBank/DDBJ whole genome shotgun (WGS) entry which is preliminary data.</text>
</comment>
<dbReference type="PANTHER" id="PTHR30483:SF6">
    <property type="entry name" value="PERIPLASMIC BINDING PROTEIN OF ABC TRANSPORTER FOR NATURAL AMINO ACIDS"/>
    <property type="match status" value="1"/>
</dbReference>
<comment type="similarity">
    <text evidence="1">Belongs to the leucine-binding protein family.</text>
</comment>
<dbReference type="CDD" id="cd06339">
    <property type="entry name" value="PBP1_YraM_LppC_lipoprotein-like"/>
    <property type="match status" value="1"/>
</dbReference>
<protein>
    <submittedName>
        <fullName evidence="5">Penicillin-binding protein activator</fullName>
    </submittedName>
</protein>
<evidence type="ECO:0000259" key="4">
    <source>
        <dbReference type="Pfam" id="PF13458"/>
    </source>
</evidence>
<keyword evidence="3" id="KW-0813">Transport</keyword>
<keyword evidence="6" id="KW-1185">Reference proteome</keyword>
<keyword evidence="2" id="KW-0732">Signal</keyword>
<feature type="domain" description="Leucine-binding protein" evidence="4">
    <location>
        <begin position="56"/>
        <end position="384"/>
    </location>
</feature>
<dbReference type="Pfam" id="PF13458">
    <property type="entry name" value="Peripla_BP_6"/>
    <property type="match status" value="1"/>
</dbReference>
<dbReference type="RefSeq" id="WP_379084310.1">
    <property type="nucleotide sequence ID" value="NZ_JBHTJO010000001.1"/>
</dbReference>
<dbReference type="PANTHER" id="PTHR30483">
    <property type="entry name" value="LEUCINE-SPECIFIC-BINDING PROTEIN"/>
    <property type="match status" value="1"/>
</dbReference>
<sequence length="410" mass="41966">MRSFEKLRAHLSAARVVLGAIFVGLIVAACASGPGGGGGGYSEGEGGLAPTGSGGVKVALLLPISGSGDTPEIAKALRQAGELALFEFNNPNVTLIPKDTKGTPQGAAAAAESAVSENAELIIGPLFADEVRAVAPVARRGGIPVIAFSSDRNVAGNNVYLMSFLAGADVDRIASYALGRGKKNFAVLIPESAYGTIAEREFAKTVAAAGGRTVVRATYSTGGASLSGPVGKVANAVKSGQQVDALFLPAGPDELRTIAPMLAQNGIAGGKTQLLGTGQWNYPGIGNNAALVGGWYPAPDPGGWNRFSQRYKNTYGSQPPRLASLSYDAVSLAVSLSNNPPGDRYTSAQLTRSTGFAGVDGLFRLLPDGTAERGLAILEVQSSGPRVIDQAPKSFSSRAGVYGNRSFVEN</sequence>